<dbReference type="AlphaFoldDB" id="A0A1N7PZT6"/>
<proteinExistence type="predicted"/>
<keyword evidence="1" id="KW-1133">Transmembrane helix</keyword>
<feature type="transmembrane region" description="Helical" evidence="1">
    <location>
        <begin position="6"/>
        <end position="23"/>
    </location>
</feature>
<name>A0A1N7PZT6_9PROT</name>
<keyword evidence="1" id="KW-0472">Membrane</keyword>
<reference evidence="2 3" key="1">
    <citation type="submission" date="2017-01" db="EMBL/GenBank/DDBJ databases">
        <authorList>
            <person name="Mah S.A."/>
            <person name="Swanson W.J."/>
            <person name="Moy G.W."/>
            <person name="Vacquier V.D."/>
        </authorList>
    </citation>
    <scope>NUCLEOTIDE SEQUENCE [LARGE SCALE GENOMIC DNA]</scope>
    <source>
        <strain evidence="2 3">DSM 11589</strain>
    </source>
</reference>
<dbReference type="Proteomes" id="UP000185678">
    <property type="component" value="Unassembled WGS sequence"/>
</dbReference>
<evidence type="ECO:0000256" key="1">
    <source>
        <dbReference type="SAM" id="Phobius"/>
    </source>
</evidence>
<evidence type="ECO:0000313" key="2">
    <source>
        <dbReference type="EMBL" id="SIT16124.1"/>
    </source>
</evidence>
<dbReference type="EMBL" id="FTOA01000009">
    <property type="protein sequence ID" value="SIT16124.1"/>
    <property type="molecule type" value="Genomic_DNA"/>
</dbReference>
<evidence type="ECO:0000313" key="3">
    <source>
        <dbReference type="Proteomes" id="UP000185678"/>
    </source>
</evidence>
<dbReference type="STRING" id="80876.SAMN05421779_10924"/>
<protein>
    <submittedName>
        <fullName evidence="2">Uncharacterized protein</fullName>
    </submittedName>
</protein>
<accession>A0A1N7PZT6</accession>
<keyword evidence="3" id="KW-1185">Reference proteome</keyword>
<gene>
    <name evidence="2" type="ORF">SAMN05421779_10924</name>
</gene>
<dbReference type="RefSeq" id="WP_076401900.1">
    <property type="nucleotide sequence ID" value="NZ_FTOA01000009.1"/>
</dbReference>
<sequence>MIREVITVLLPLLLPAVTFFLWVRLRNAYIRHHGGEVPPVERGVWFWLALAGGVLLLVWLALSALLAPGGRPGDAYVPPMLIDGKIVPGHSEPRVPR</sequence>
<organism evidence="2 3">
    <name type="scientific">Insolitispirillum peregrinum</name>
    <dbReference type="NCBI Taxonomy" id="80876"/>
    <lineage>
        <taxon>Bacteria</taxon>
        <taxon>Pseudomonadati</taxon>
        <taxon>Pseudomonadota</taxon>
        <taxon>Alphaproteobacteria</taxon>
        <taxon>Rhodospirillales</taxon>
        <taxon>Novispirillaceae</taxon>
        <taxon>Insolitispirillum</taxon>
    </lineage>
</organism>
<feature type="transmembrane region" description="Helical" evidence="1">
    <location>
        <begin position="44"/>
        <end position="67"/>
    </location>
</feature>
<keyword evidence="1" id="KW-0812">Transmembrane</keyword>